<sequence length="53" mass="6032">MKKKSINPLKTIIIAAIMLGCLGYMVKCAIDCKRQVEALTEMKHHEVPTYQIK</sequence>
<evidence type="ECO:0000313" key="2">
    <source>
        <dbReference type="Proteomes" id="UP000006420"/>
    </source>
</evidence>
<organism evidence="1 2">
    <name type="scientific">Dysgonomonas mossii DSM 22836</name>
    <dbReference type="NCBI Taxonomy" id="742767"/>
    <lineage>
        <taxon>Bacteria</taxon>
        <taxon>Pseudomonadati</taxon>
        <taxon>Bacteroidota</taxon>
        <taxon>Bacteroidia</taxon>
        <taxon>Bacteroidales</taxon>
        <taxon>Dysgonomonadaceae</taxon>
        <taxon>Dysgonomonas</taxon>
    </lineage>
</organism>
<name>F8X1D3_9BACT</name>
<dbReference type="EMBL" id="ADLW01000007">
    <property type="protein sequence ID" value="EGK03405.1"/>
    <property type="molecule type" value="Genomic_DNA"/>
</dbReference>
<reference evidence="1 2" key="1">
    <citation type="submission" date="2011-04" db="EMBL/GenBank/DDBJ databases">
        <title>The Genome Sequence of Dysgonomonas mossii DSM 22836.</title>
        <authorList>
            <consortium name="The Broad Institute Genome Sequencing Platform"/>
            <person name="Earl A."/>
            <person name="Ward D."/>
            <person name="Feldgarden M."/>
            <person name="Gevers D."/>
            <person name="Pudlo N."/>
            <person name="Martens E."/>
            <person name="Allen-Vercoe E."/>
            <person name="Young S.K."/>
            <person name="Zeng Q."/>
            <person name="Gargeya S."/>
            <person name="Fitzgerald M."/>
            <person name="Haas B."/>
            <person name="Abouelleil A."/>
            <person name="Alvarado L."/>
            <person name="Arachchi H.M."/>
            <person name="Berlin A."/>
            <person name="Brown A."/>
            <person name="Chapman S.B."/>
            <person name="Chen Z."/>
            <person name="Dunbar C."/>
            <person name="Freedman E."/>
            <person name="Gearin G."/>
            <person name="Gellesch M."/>
            <person name="Goldberg J."/>
            <person name="Griggs A."/>
            <person name="Gujja S."/>
            <person name="Heiman D."/>
            <person name="Howarth C."/>
            <person name="Larson L."/>
            <person name="Lui A."/>
            <person name="MacDonald P.J.P."/>
            <person name="Mehta T."/>
            <person name="Montmayeur A."/>
            <person name="Murphy C."/>
            <person name="Neiman D."/>
            <person name="Pearson M."/>
            <person name="Priest M."/>
            <person name="Roberts A."/>
            <person name="Saif S."/>
            <person name="Shea T."/>
            <person name="Shenoy N."/>
            <person name="Sisk P."/>
            <person name="Stolte C."/>
            <person name="Sykes S."/>
            <person name="Yandava C."/>
            <person name="Wortman J."/>
            <person name="Nusbaum C."/>
            <person name="Birren B."/>
        </authorList>
    </citation>
    <scope>NUCLEOTIDE SEQUENCE [LARGE SCALE GENOMIC DNA]</scope>
    <source>
        <strain evidence="1 2">DSM 22836</strain>
    </source>
</reference>
<dbReference type="Proteomes" id="UP000006420">
    <property type="component" value="Unassembled WGS sequence"/>
</dbReference>
<evidence type="ECO:0000313" key="1">
    <source>
        <dbReference type="EMBL" id="EGK03405.1"/>
    </source>
</evidence>
<comment type="caution">
    <text evidence="1">The sequence shown here is derived from an EMBL/GenBank/DDBJ whole genome shotgun (WGS) entry which is preliminary data.</text>
</comment>
<gene>
    <name evidence="1" type="ORF">HMPREF9456_02042</name>
</gene>
<accession>F8X1D3</accession>
<dbReference type="PROSITE" id="PS51257">
    <property type="entry name" value="PROKAR_LIPOPROTEIN"/>
    <property type="match status" value="1"/>
</dbReference>
<dbReference type="HOGENOM" id="CLU_3061016_0_0_10"/>
<dbReference type="GeneID" id="78084083"/>
<dbReference type="AlphaFoldDB" id="F8X1D3"/>
<proteinExistence type="predicted"/>
<dbReference type="STRING" id="742767.HMPREF9456_02042"/>
<keyword evidence="2" id="KW-1185">Reference proteome</keyword>
<dbReference type="RefSeq" id="WP_006843412.1">
    <property type="nucleotide sequence ID" value="NZ_AQWJ01000003.1"/>
</dbReference>
<protein>
    <submittedName>
        <fullName evidence="1">Uncharacterized protein</fullName>
    </submittedName>
</protein>